<evidence type="ECO:0000313" key="2">
    <source>
        <dbReference type="Proteomes" id="UP000006319"/>
    </source>
</evidence>
<protein>
    <recommendedName>
        <fullName evidence="3">CYIR protein</fullName>
    </recommendedName>
</protein>
<dbReference type="OrthoDB" id="10357979at2759"/>
<sequence length="302" mass="34734">MDFSQLKQKYPFLEKILNLHDELDQHVDENDNDNGILKICDQAVSLQSNNKGEYKKFCTKHLRNLYLCKDFNRDKSINCCSNLDVWLYFEIKKKSLSNSIIEQIFNELVIIIKDVLKNTYCSYLYFSEKIYEIEELVILSIFNENYKAFRSILKNEGSNYYCSCRNFVIDCINIYNTIKIKYCSTAFGKSGNNIGTCNILDKFFLYYTEEIYSDIGKQAKLPDLSSTIDINIKTDECPLQRNNNELGSVNGDQSDISRSSTVSITLTEPTRKTVPVALGTIAGVSSTLALLYKVITNFYLNI</sequence>
<dbReference type="GeneID" id="14696476"/>
<dbReference type="Proteomes" id="UP000006319">
    <property type="component" value="Unassembled WGS sequence"/>
</dbReference>
<gene>
    <name evidence="1" type="ORF">PCYB_006830</name>
</gene>
<dbReference type="OMA" id="YENICIT"/>
<keyword evidence="2" id="KW-1185">Reference proteome</keyword>
<dbReference type="RefSeq" id="XP_004228152.1">
    <property type="nucleotide sequence ID" value="XM_004228104.1"/>
</dbReference>
<dbReference type="VEuPathDB" id="PlasmoDB:PCYB_006830"/>
<dbReference type="EMBL" id="DF158214">
    <property type="protein sequence ID" value="GAB69934.1"/>
    <property type="molecule type" value="Genomic_DNA"/>
</dbReference>
<organism evidence="1 2">
    <name type="scientific">Plasmodium cynomolgi (strain B)</name>
    <dbReference type="NCBI Taxonomy" id="1120755"/>
    <lineage>
        <taxon>Eukaryota</taxon>
        <taxon>Sar</taxon>
        <taxon>Alveolata</taxon>
        <taxon>Apicomplexa</taxon>
        <taxon>Aconoidasida</taxon>
        <taxon>Haemosporida</taxon>
        <taxon>Plasmodiidae</taxon>
        <taxon>Plasmodium</taxon>
        <taxon>Plasmodium (Plasmodium)</taxon>
    </lineage>
</organism>
<reference evidence="1 2" key="1">
    <citation type="journal article" date="2012" name="Nat. Genet.">
        <title>Plasmodium cynomolgi genome sequences provide insight into Plasmodium vivax and the monkey malaria clade.</title>
        <authorList>
            <person name="Tachibana S."/>
            <person name="Sullivan S.A."/>
            <person name="Kawai S."/>
            <person name="Nakamura S."/>
            <person name="Kim H.R."/>
            <person name="Goto N."/>
            <person name="Arisue N."/>
            <person name="Palacpac N.M.Q."/>
            <person name="Honma H."/>
            <person name="Yagi M."/>
            <person name="Tougan T."/>
            <person name="Katakai Y."/>
            <person name="Kaneko O."/>
            <person name="Mita T."/>
            <person name="Kita K."/>
            <person name="Yasutomi Y."/>
            <person name="Sutton P.L."/>
            <person name="Shakhbatyan R."/>
            <person name="Horii T."/>
            <person name="Yasunaga T."/>
            <person name="Barnwell J.W."/>
            <person name="Escalante A.A."/>
            <person name="Carlton J.M."/>
            <person name="Tanabe K."/>
        </authorList>
    </citation>
    <scope>NUCLEOTIDE SEQUENCE [LARGE SCALE GENOMIC DNA]</scope>
    <source>
        <strain evidence="1 2">B</strain>
    </source>
</reference>
<evidence type="ECO:0008006" key="3">
    <source>
        <dbReference type="Google" id="ProtNLM"/>
    </source>
</evidence>
<name>K6V0S1_PLACD</name>
<dbReference type="AlphaFoldDB" id="K6V0S1"/>
<evidence type="ECO:0000313" key="1">
    <source>
        <dbReference type="EMBL" id="GAB69934.1"/>
    </source>
</evidence>
<dbReference type="PhylomeDB" id="K6V0S1"/>
<dbReference type="KEGG" id="pcy:PCYB_006830"/>
<accession>K6V0S1</accession>
<proteinExistence type="predicted"/>